<feature type="transmembrane region" description="Helical" evidence="10">
    <location>
        <begin position="598"/>
        <end position="622"/>
    </location>
</feature>
<evidence type="ECO:0000256" key="9">
    <source>
        <dbReference type="SAM" id="MobiDB-lite"/>
    </source>
</evidence>
<organism evidence="14">
    <name type="scientific">termite gut metagenome</name>
    <dbReference type="NCBI Taxonomy" id="433724"/>
    <lineage>
        <taxon>unclassified sequences</taxon>
        <taxon>metagenomes</taxon>
        <taxon>organismal metagenomes</taxon>
    </lineage>
</organism>
<dbReference type="Gene3D" id="1.20.1640.10">
    <property type="entry name" value="Multidrug efflux transporter AcrB transmembrane domain"/>
    <property type="match status" value="2"/>
</dbReference>
<dbReference type="NCBIfam" id="TIGR00966">
    <property type="entry name" value="transloc_SecF"/>
    <property type="match status" value="1"/>
</dbReference>
<feature type="transmembrane region" description="Helical" evidence="10">
    <location>
        <begin position="534"/>
        <end position="553"/>
    </location>
</feature>
<dbReference type="GO" id="GO:0005886">
    <property type="term" value="C:plasma membrane"/>
    <property type="evidence" value="ECO:0007669"/>
    <property type="project" value="UniProtKB-SubCell"/>
</dbReference>
<dbReference type="HAMAP" id="MF_01463_B">
    <property type="entry name" value="SecD_B"/>
    <property type="match status" value="1"/>
</dbReference>
<dbReference type="NCBIfam" id="TIGR00916">
    <property type="entry name" value="2A0604s01"/>
    <property type="match status" value="1"/>
</dbReference>
<evidence type="ECO:0008006" key="15">
    <source>
        <dbReference type="Google" id="ProtNLM"/>
    </source>
</evidence>
<keyword evidence="7" id="KW-0811">Translocation</keyword>
<dbReference type="HAMAP" id="MF_01464_B">
    <property type="entry name" value="SecF_B"/>
    <property type="match status" value="1"/>
</dbReference>
<dbReference type="FunFam" id="1.20.1640.10:FF:000004">
    <property type="entry name" value="Protein translocase subunit SecD"/>
    <property type="match status" value="1"/>
</dbReference>
<feature type="transmembrane region" description="Helical" evidence="10">
    <location>
        <begin position="559"/>
        <end position="577"/>
    </location>
</feature>
<keyword evidence="6 10" id="KW-1133">Transmembrane helix</keyword>
<dbReference type="InterPro" id="IPR022813">
    <property type="entry name" value="SecD/SecF_arch_bac"/>
</dbReference>
<dbReference type="InterPro" id="IPR022645">
    <property type="entry name" value="SecD/SecF_bac"/>
</dbReference>
<dbReference type="GO" id="GO:0006886">
    <property type="term" value="P:intracellular protein transport"/>
    <property type="evidence" value="ECO:0007669"/>
    <property type="project" value="InterPro"/>
</dbReference>
<dbReference type="InterPro" id="IPR055344">
    <property type="entry name" value="SecD_SecF_C_bact"/>
</dbReference>
<dbReference type="GO" id="GO:0015450">
    <property type="term" value="F:protein-transporting ATPase activity"/>
    <property type="evidence" value="ECO:0007669"/>
    <property type="project" value="InterPro"/>
</dbReference>
<gene>
    <name evidence="14" type="ORF">EZS27_011000</name>
</gene>
<feature type="transmembrane region" description="Helical" evidence="10">
    <location>
        <begin position="506"/>
        <end position="527"/>
    </location>
</feature>
<evidence type="ECO:0000259" key="11">
    <source>
        <dbReference type="Pfam" id="PF02355"/>
    </source>
</evidence>
<feature type="transmembrane region" description="Helical" evidence="10">
    <location>
        <begin position="690"/>
        <end position="710"/>
    </location>
</feature>
<comment type="subcellular location">
    <subcellularLocation>
        <location evidence="1">Cell membrane</location>
        <topology evidence="1">Multi-pass membrane protein</topology>
    </subcellularLocation>
</comment>
<feature type="domain" description="Protein translocase subunit SecDF P1" evidence="12">
    <location>
        <begin position="177"/>
        <end position="234"/>
    </location>
</feature>
<feature type="transmembrane region" description="Helical" evidence="10">
    <location>
        <begin position="885"/>
        <end position="902"/>
    </location>
</feature>
<keyword evidence="5" id="KW-0653">Protein transport</keyword>
<evidence type="ECO:0000256" key="7">
    <source>
        <dbReference type="ARBA" id="ARBA00023010"/>
    </source>
</evidence>
<dbReference type="NCBIfam" id="TIGR01129">
    <property type="entry name" value="secD"/>
    <property type="match status" value="1"/>
</dbReference>
<dbReference type="InterPro" id="IPR022646">
    <property type="entry name" value="SecD/SecF_CS"/>
</dbReference>
<dbReference type="NCBIfam" id="NF009585">
    <property type="entry name" value="PRK13024.1-5"/>
    <property type="match status" value="1"/>
</dbReference>
<dbReference type="InterPro" id="IPR048631">
    <property type="entry name" value="SecD_1st"/>
</dbReference>
<keyword evidence="3" id="KW-1003">Cell membrane</keyword>
<accession>A0A5J4S4Y8</accession>
<dbReference type="InterPro" id="IPR054384">
    <property type="entry name" value="SecDF_P1_head"/>
</dbReference>
<dbReference type="InterPro" id="IPR005791">
    <property type="entry name" value="SecD"/>
</dbReference>
<evidence type="ECO:0000259" key="12">
    <source>
        <dbReference type="Pfam" id="PF21760"/>
    </source>
</evidence>
<keyword evidence="4 10" id="KW-0812">Transmembrane</keyword>
<feature type="transmembrane region" description="Helical" evidence="10">
    <location>
        <begin position="963"/>
        <end position="990"/>
    </location>
</feature>
<dbReference type="Pfam" id="PF02355">
    <property type="entry name" value="SecD_SecF_C"/>
    <property type="match status" value="2"/>
</dbReference>
<feature type="transmembrane region" description="Helical" evidence="10">
    <location>
        <begin position="858"/>
        <end position="879"/>
    </location>
</feature>
<evidence type="ECO:0000313" key="14">
    <source>
        <dbReference type="EMBL" id="KAA6341194.1"/>
    </source>
</evidence>
<evidence type="ECO:0000256" key="10">
    <source>
        <dbReference type="SAM" id="Phobius"/>
    </source>
</evidence>
<dbReference type="Pfam" id="PF21760">
    <property type="entry name" value="SecD_1st"/>
    <property type="match status" value="1"/>
</dbReference>
<feature type="transmembrane region" description="Helical" evidence="10">
    <location>
        <begin position="827"/>
        <end position="846"/>
    </location>
</feature>
<feature type="transmembrane region" description="Helical" evidence="10">
    <location>
        <begin position="634"/>
        <end position="653"/>
    </location>
</feature>
<evidence type="ECO:0000256" key="2">
    <source>
        <dbReference type="ARBA" id="ARBA00022448"/>
    </source>
</evidence>
<evidence type="ECO:0000256" key="1">
    <source>
        <dbReference type="ARBA" id="ARBA00004651"/>
    </source>
</evidence>
<keyword evidence="8 10" id="KW-0472">Membrane</keyword>
<reference evidence="14" key="1">
    <citation type="submission" date="2019-03" db="EMBL/GenBank/DDBJ databases">
        <title>Single cell metagenomics reveals metabolic interactions within the superorganism composed of flagellate Streblomastix strix and complex community of Bacteroidetes bacteria on its surface.</title>
        <authorList>
            <person name="Treitli S.C."/>
            <person name="Kolisko M."/>
            <person name="Husnik F."/>
            <person name="Keeling P."/>
            <person name="Hampl V."/>
        </authorList>
    </citation>
    <scope>NUCLEOTIDE SEQUENCE</scope>
    <source>
        <strain evidence="14">STM</strain>
    </source>
</reference>
<feature type="domain" description="Protein export membrane protein SecD/SecF C-terminal" evidence="11">
    <location>
        <begin position="485"/>
        <end position="650"/>
    </location>
</feature>
<dbReference type="SUPFAM" id="SSF82866">
    <property type="entry name" value="Multidrug efflux transporter AcrB transmembrane domain"/>
    <property type="match status" value="2"/>
</dbReference>
<dbReference type="Gene3D" id="3.30.1360.200">
    <property type="match status" value="1"/>
</dbReference>
<dbReference type="PANTHER" id="PTHR30081">
    <property type="entry name" value="PROTEIN-EXPORT MEMBRANE PROTEIN SEC"/>
    <property type="match status" value="1"/>
</dbReference>
<name>A0A5J4S4Y8_9ZZZZ</name>
<feature type="domain" description="SecDF P1 head subdomain" evidence="13">
    <location>
        <begin position="388"/>
        <end position="483"/>
    </location>
</feature>
<dbReference type="Pfam" id="PF07549">
    <property type="entry name" value="Sec_GG"/>
    <property type="match status" value="1"/>
</dbReference>
<feature type="transmembrane region" description="Helical" evidence="10">
    <location>
        <begin position="939"/>
        <end position="957"/>
    </location>
</feature>
<dbReference type="Gene3D" id="3.30.70.3220">
    <property type="match status" value="1"/>
</dbReference>
<proteinExistence type="inferred from homology"/>
<sequence length="994" mass="110188">MQNKGFVKFFAILLSLVCVFYLSFSFVTNYYVKKAKEYAQGDEKKEQNYLDSLSTQKVWLGNYTLRQCREMEIGLGLDLKGGMNVILEVSVADVVKALAENKQDDAFNKALENASALQISSQDDFITLFVREYRKLAPEANLSELFATQRLKDRVTQRSTDSDIEKVLREEINAAVTNSYNVLRTRIDRFGVVQPNIQQLKDRMGRIMVELPGIKEPERVRKLLQGSANLEFWETYHARDILPYMQMTDTRLRSLLADATEEEEELTAENNAEISQPSQDNQPLSTADSLAAALSGEDASTKNTASSAQYKKEYPFTSIFAFNTSGQGPVIGYANYKDTADVNKYLSLREIASEFPRELRLKWGVSAIDQQGQTFELYAIKATERNGRAPLEGDVISDANDGYDQYSKPCVNMSMNNDGARRWALLTKQNIGNSVAIVLDGYVYSAPNVNSEITGGRSEISGHFTTEEAKDLANVLKSGKMPAPAHIVQEDIVGPSLGQASINAGIFSFIVALIALMLFMCSIYGVVPGMVANGALLFNFFFTLGILASFQAALTMSGIAGMVLTLGIAVDANVLIYERTKEELRAGKVVRNALSEGYSKAFSAIFDSNITSLLTGFILFNFGTGPIRGFATTLMIGIIASFFTAVFMTRVFYEHFMSKDKLLNLTFTSKISKRLFTNPHFNFMGTNRKAFIILAIILLVCGGSLLFRGLSQSIDFTGGRNYKVMFEQAVEPEQVRELIAGKFDDANVSVIAIGTDHKTVRISTNYRIDESSSTADSDIEVHLYEALKSLLTHNISLEIFIDRENHTGGSIISSQKVGPSIADDIKIAAFWAVLLSLIGIGLYILLRFRNIAYSIGSVVALTTDTIMILGVYSLTWGFVPFSLEIDQVFIGAILTAIGYSINDKVVIFDRVREFFHLYPKRDRTQLFNDSLNTTLARTVNTSLCTFIVLLCIFILGGDSVRSFSFAMMLGVIFGTLSSLFVASPIAYIILDKKK</sequence>
<dbReference type="PANTHER" id="PTHR30081:SF1">
    <property type="entry name" value="PROTEIN TRANSLOCASE SUBUNIT SECD"/>
    <property type="match status" value="1"/>
</dbReference>
<evidence type="ECO:0000256" key="4">
    <source>
        <dbReference type="ARBA" id="ARBA00022692"/>
    </source>
</evidence>
<evidence type="ECO:0000256" key="8">
    <source>
        <dbReference type="ARBA" id="ARBA00023136"/>
    </source>
</evidence>
<dbReference type="InterPro" id="IPR005665">
    <property type="entry name" value="SecF_bac"/>
</dbReference>
<evidence type="ECO:0000259" key="13">
    <source>
        <dbReference type="Pfam" id="PF22599"/>
    </source>
</evidence>
<comment type="caution">
    <text evidence="14">The sequence shown here is derived from an EMBL/GenBank/DDBJ whole genome shotgun (WGS) entry which is preliminary data.</text>
</comment>
<evidence type="ECO:0000256" key="5">
    <source>
        <dbReference type="ARBA" id="ARBA00022927"/>
    </source>
</evidence>
<protein>
    <recommendedName>
        <fullName evidence="15">Protein translocase subunit SecDF</fullName>
    </recommendedName>
</protein>
<feature type="domain" description="Protein export membrane protein SecD/SecF C-terminal" evidence="11">
    <location>
        <begin position="810"/>
        <end position="989"/>
    </location>
</feature>
<dbReference type="EMBL" id="SNRY01000406">
    <property type="protein sequence ID" value="KAA6341194.1"/>
    <property type="molecule type" value="Genomic_DNA"/>
</dbReference>
<dbReference type="Pfam" id="PF22599">
    <property type="entry name" value="SecDF_P1_head"/>
    <property type="match status" value="1"/>
</dbReference>
<evidence type="ECO:0000256" key="3">
    <source>
        <dbReference type="ARBA" id="ARBA00022475"/>
    </source>
</evidence>
<dbReference type="AlphaFoldDB" id="A0A5J4S4Y8"/>
<dbReference type="InterPro" id="IPR048634">
    <property type="entry name" value="SecD_SecF_C"/>
</dbReference>
<keyword evidence="2" id="KW-0813">Transport</keyword>
<feature type="region of interest" description="Disordered" evidence="9">
    <location>
        <begin position="259"/>
        <end position="289"/>
    </location>
</feature>
<dbReference type="PRINTS" id="PR01755">
    <property type="entry name" value="SECFTRNLCASE"/>
</dbReference>
<evidence type="ECO:0000256" key="6">
    <source>
        <dbReference type="ARBA" id="ARBA00022989"/>
    </source>
</evidence>
<feature type="compositionally biased region" description="Polar residues" evidence="9">
    <location>
        <begin position="274"/>
        <end position="283"/>
    </location>
</feature>